<gene>
    <name evidence="2" type="ORF">I0K15_03165</name>
</gene>
<evidence type="ECO:0000313" key="2">
    <source>
        <dbReference type="EMBL" id="QPH54788.1"/>
    </source>
</evidence>
<dbReference type="InterPro" id="IPR036393">
    <property type="entry name" value="AceGlu_kinase-like_sf"/>
</dbReference>
<keyword evidence="3" id="KW-1185">Reference proteome</keyword>
<evidence type="ECO:0000313" key="3">
    <source>
        <dbReference type="Proteomes" id="UP000594800"/>
    </source>
</evidence>
<reference evidence="2 3" key="1">
    <citation type="submission" date="2020-11" db="EMBL/GenBank/DDBJ databases">
        <title>Description of Pontivivens ytuae sp. nov. isolated from deep sea sediment of Mariana Trench.</title>
        <authorList>
            <person name="Wang Z."/>
            <person name="Sun Q.-L."/>
            <person name="Xu X.-D."/>
            <person name="Tang Y.-Z."/>
            <person name="Zhang J."/>
        </authorList>
    </citation>
    <scope>NUCLEOTIDE SEQUENCE [LARGE SCALE GENOMIC DNA]</scope>
    <source>
        <strain evidence="2 3">MT2928</strain>
    </source>
</reference>
<dbReference type="InterPro" id="IPR001048">
    <property type="entry name" value="Asp/Glu/Uridylate_kinase"/>
</dbReference>
<dbReference type="RefSeq" id="WP_196103990.1">
    <property type="nucleotide sequence ID" value="NZ_CP064942.1"/>
</dbReference>
<keyword evidence="2" id="KW-0808">Transferase</keyword>
<feature type="domain" description="Aspartate/glutamate/uridylate kinase" evidence="1">
    <location>
        <begin position="16"/>
        <end position="211"/>
    </location>
</feature>
<name>A0A7S9QDA4_9RHOB</name>
<dbReference type="KEGG" id="poz:I0K15_03165"/>
<dbReference type="Gene3D" id="3.40.1160.10">
    <property type="entry name" value="Acetylglutamate kinase-like"/>
    <property type="match status" value="1"/>
</dbReference>
<sequence>MADRIKGFPPYNIDAVVKIGGSLMQQPERCRALIAEIETLACEGHRLLLVPGGGLPDNAIESVDATYPLSPFTAHHACALAQDQTGYMLADSAFSTRLRPCSTLGACRQAIADDAVPILLPSQILFHMDPVSWSWDITSDAVAAWFAWLVGATRLVIVTNVDGVFLNGAVSDPAQRIAWIAAADLARLGHTSIDACAADFLAGKGLSGAVLNGAHPERLAAYLRGEPTIATEVLAQAPTTMAPATSHPAEVAS</sequence>
<organism evidence="2 3">
    <name type="scientific">Pontivivens ytuae</name>
    <dbReference type="NCBI Taxonomy" id="2789856"/>
    <lineage>
        <taxon>Bacteria</taxon>
        <taxon>Pseudomonadati</taxon>
        <taxon>Pseudomonadota</taxon>
        <taxon>Alphaproteobacteria</taxon>
        <taxon>Rhodobacterales</taxon>
        <taxon>Paracoccaceae</taxon>
        <taxon>Pontivivens</taxon>
    </lineage>
</organism>
<proteinExistence type="predicted"/>
<protein>
    <submittedName>
        <fullName evidence="2">Aspartate kinase</fullName>
    </submittedName>
</protein>
<dbReference type="SUPFAM" id="SSF53633">
    <property type="entry name" value="Carbamate kinase-like"/>
    <property type="match status" value="1"/>
</dbReference>
<dbReference type="GO" id="GO:0016301">
    <property type="term" value="F:kinase activity"/>
    <property type="evidence" value="ECO:0007669"/>
    <property type="project" value="UniProtKB-KW"/>
</dbReference>
<dbReference type="EMBL" id="CP064942">
    <property type="protein sequence ID" value="QPH54788.1"/>
    <property type="molecule type" value="Genomic_DNA"/>
</dbReference>
<evidence type="ECO:0000259" key="1">
    <source>
        <dbReference type="Pfam" id="PF00696"/>
    </source>
</evidence>
<dbReference type="AlphaFoldDB" id="A0A7S9QDA4"/>
<dbReference type="Proteomes" id="UP000594800">
    <property type="component" value="Chromosome"/>
</dbReference>
<dbReference type="Pfam" id="PF00696">
    <property type="entry name" value="AA_kinase"/>
    <property type="match status" value="1"/>
</dbReference>
<keyword evidence="2" id="KW-0418">Kinase</keyword>
<accession>A0A7S9QDA4</accession>